<dbReference type="EMBL" id="JAGTTL010000033">
    <property type="protein sequence ID" value="KAK6295863.1"/>
    <property type="molecule type" value="Genomic_DNA"/>
</dbReference>
<dbReference type="Proteomes" id="UP001356427">
    <property type="component" value="Unassembled WGS sequence"/>
</dbReference>
<keyword evidence="2" id="KW-1185">Reference proteome</keyword>
<evidence type="ECO:0000313" key="2">
    <source>
        <dbReference type="Proteomes" id="UP001356427"/>
    </source>
</evidence>
<organism evidence="1 2">
    <name type="scientific">Coregonus suidteri</name>
    <dbReference type="NCBI Taxonomy" id="861788"/>
    <lineage>
        <taxon>Eukaryota</taxon>
        <taxon>Metazoa</taxon>
        <taxon>Chordata</taxon>
        <taxon>Craniata</taxon>
        <taxon>Vertebrata</taxon>
        <taxon>Euteleostomi</taxon>
        <taxon>Actinopterygii</taxon>
        <taxon>Neopterygii</taxon>
        <taxon>Teleostei</taxon>
        <taxon>Protacanthopterygii</taxon>
        <taxon>Salmoniformes</taxon>
        <taxon>Salmonidae</taxon>
        <taxon>Coregoninae</taxon>
        <taxon>Coregonus</taxon>
    </lineage>
</organism>
<proteinExistence type="predicted"/>
<evidence type="ECO:0000313" key="1">
    <source>
        <dbReference type="EMBL" id="KAK6295863.1"/>
    </source>
</evidence>
<comment type="caution">
    <text evidence="1">The sequence shown here is derived from an EMBL/GenBank/DDBJ whole genome shotgun (WGS) entry which is preliminary data.</text>
</comment>
<accession>A0AAN8QGN9</accession>
<name>A0AAN8QGN9_9TELE</name>
<sequence length="72" mass="8695">MVKQSAWHFGRMWNKRMRITLPRRQALPWRMCTHFHRPNLRSFRGKRHEENTAYLEGCDQGRGEEVREGGGR</sequence>
<reference evidence="1 2" key="1">
    <citation type="submission" date="2021-04" db="EMBL/GenBank/DDBJ databases">
        <authorList>
            <person name="De Guttry C."/>
            <person name="Zahm M."/>
            <person name="Klopp C."/>
            <person name="Cabau C."/>
            <person name="Louis A."/>
            <person name="Berthelot C."/>
            <person name="Parey E."/>
            <person name="Roest Crollius H."/>
            <person name="Montfort J."/>
            <person name="Robinson-Rechavi M."/>
            <person name="Bucao C."/>
            <person name="Bouchez O."/>
            <person name="Gislard M."/>
            <person name="Lluch J."/>
            <person name="Milhes M."/>
            <person name="Lampietro C."/>
            <person name="Lopez Roques C."/>
            <person name="Donnadieu C."/>
            <person name="Braasch I."/>
            <person name="Desvignes T."/>
            <person name="Postlethwait J."/>
            <person name="Bobe J."/>
            <person name="Wedekind C."/>
            <person name="Guiguen Y."/>
        </authorList>
    </citation>
    <scope>NUCLEOTIDE SEQUENCE [LARGE SCALE GENOMIC DNA]</scope>
    <source>
        <strain evidence="1">Cs_M1</strain>
        <tissue evidence="1">Blood</tissue>
    </source>
</reference>
<gene>
    <name evidence="1" type="ORF">J4Q44_G00335760</name>
</gene>
<dbReference type="AlphaFoldDB" id="A0AAN8QGN9"/>
<protein>
    <submittedName>
        <fullName evidence="1">Uncharacterized protein</fullName>
    </submittedName>
</protein>